<evidence type="ECO:0000256" key="1">
    <source>
        <dbReference type="HAMAP-Rule" id="MF_02065"/>
    </source>
</evidence>
<dbReference type="CDD" id="cd08010">
    <property type="entry name" value="MltG_like"/>
    <property type="match status" value="1"/>
</dbReference>
<sequence>MKKNLLFLLGAPLFALLLVGLRIYYSAYIWRYEGPDTFFYIKPSESFSSINARLDKEKLISSPRLFHRLSQMRGVMTKFKSGQYQIKTGSNLMDVYNTFINEKSLAMYFTVPEGKNMYEIGRMLEERSITTYDQFIELCKSPAFVQSLGIKGATVEGYLYPETYDFAPGLPAEDVIKTMVRQFNKKTTGVDYSLAGMSKEDVITLASMVEKETGDKSERPLIAGVFLNRLRIKMRLQSDPTTIYGIYETYNGNITKKDLLTPTDYNTYTVKALPKGPIANPGIESIKAVLHPAQHKYLYFVSQNDGTHIFSESYGAHQEAVNKWQKNAKNREGKSWRDKDKKPEVPQAPAQP</sequence>
<dbReference type="GO" id="GO:0005886">
    <property type="term" value="C:plasma membrane"/>
    <property type="evidence" value="ECO:0007669"/>
    <property type="project" value="UniProtKB-UniRule"/>
</dbReference>
<dbReference type="RefSeq" id="WP_102242401.1">
    <property type="nucleotide sequence ID" value="NZ_CP025704.1"/>
</dbReference>
<feature type="site" description="Important for catalytic activity" evidence="1">
    <location>
        <position position="212"/>
    </location>
</feature>
<proteinExistence type="inferred from homology"/>
<evidence type="ECO:0000256" key="2">
    <source>
        <dbReference type="SAM" id="MobiDB-lite"/>
    </source>
</evidence>
<dbReference type="NCBIfam" id="TIGR00247">
    <property type="entry name" value="endolytic transglycosylase MltG"/>
    <property type="match status" value="1"/>
</dbReference>
<accession>A0A2K9NNK9</accession>
<feature type="region of interest" description="Disordered" evidence="2">
    <location>
        <begin position="321"/>
        <end position="352"/>
    </location>
</feature>
<name>A0A2K9NNK9_BACTC</name>
<dbReference type="Gene3D" id="3.30.160.60">
    <property type="entry name" value="Classic Zinc Finger"/>
    <property type="match status" value="1"/>
</dbReference>
<dbReference type="PANTHER" id="PTHR30518:SF2">
    <property type="entry name" value="ENDOLYTIC MUREIN TRANSGLYCOSYLASE"/>
    <property type="match status" value="1"/>
</dbReference>
<keyword evidence="1" id="KW-0812">Transmembrane</keyword>
<keyword evidence="1" id="KW-1133">Transmembrane helix</keyword>
<dbReference type="Gene3D" id="3.30.1490.480">
    <property type="entry name" value="Endolytic murein transglycosylase"/>
    <property type="match status" value="1"/>
</dbReference>
<keyword evidence="1" id="KW-1003">Cell membrane</keyword>
<evidence type="ECO:0000313" key="4">
    <source>
        <dbReference type="Proteomes" id="UP000235584"/>
    </source>
</evidence>
<feature type="compositionally biased region" description="Basic and acidic residues" evidence="2">
    <location>
        <begin position="329"/>
        <end position="344"/>
    </location>
</feature>
<dbReference type="EC" id="4.2.2.29" evidence="1"/>
<dbReference type="HAMAP" id="MF_02065">
    <property type="entry name" value="MltG"/>
    <property type="match status" value="1"/>
</dbReference>
<protein>
    <recommendedName>
        <fullName evidence="1">Endolytic murein transglycosylase</fullName>
        <ecNumber evidence="1">4.2.2.29</ecNumber>
    </recommendedName>
    <alternativeName>
        <fullName evidence="1">Peptidoglycan lytic transglycosylase</fullName>
    </alternativeName>
    <alternativeName>
        <fullName evidence="1">Peptidoglycan polymerization terminase</fullName>
    </alternativeName>
</protein>
<dbReference type="Pfam" id="PF02618">
    <property type="entry name" value="YceG"/>
    <property type="match status" value="1"/>
</dbReference>
<gene>
    <name evidence="1" type="primary">mltG</name>
    <name evidence="3" type="ORF">C0V70_03075</name>
</gene>
<dbReference type="AlphaFoldDB" id="A0A2K9NNK9"/>
<reference evidence="3 4" key="1">
    <citation type="submission" date="2018-01" db="EMBL/GenBank/DDBJ databases">
        <title>Complete genome sequence of Bacteriovorax stolpii DSM12778.</title>
        <authorList>
            <person name="Tang B."/>
            <person name="Chang J."/>
        </authorList>
    </citation>
    <scope>NUCLEOTIDE SEQUENCE [LARGE SCALE GENOMIC DNA]</scope>
    <source>
        <strain evidence="3 4">DSM 12778</strain>
    </source>
</reference>
<dbReference type="GO" id="GO:0009252">
    <property type="term" value="P:peptidoglycan biosynthetic process"/>
    <property type="evidence" value="ECO:0007669"/>
    <property type="project" value="UniProtKB-UniRule"/>
</dbReference>
<comment type="catalytic activity">
    <reaction evidence="1">
        <text>a peptidoglycan chain = a peptidoglycan chain with N-acetyl-1,6-anhydromuramyl-[peptide] at the reducing end + a peptidoglycan chain with N-acetylglucosamine at the non-reducing end.</text>
        <dbReference type="EC" id="4.2.2.29"/>
    </reaction>
</comment>
<comment type="similarity">
    <text evidence="1">Belongs to the transglycosylase MltG family.</text>
</comment>
<dbReference type="GO" id="GO:0008932">
    <property type="term" value="F:lytic endotransglycosylase activity"/>
    <property type="evidence" value="ECO:0007669"/>
    <property type="project" value="UniProtKB-UniRule"/>
</dbReference>
<comment type="function">
    <text evidence="1">Functions as a peptidoglycan terminase that cleaves nascent peptidoglycan strands endolytically to terminate their elongation.</text>
</comment>
<evidence type="ECO:0000313" key="3">
    <source>
        <dbReference type="EMBL" id="AUN97106.1"/>
    </source>
</evidence>
<dbReference type="Proteomes" id="UP000235584">
    <property type="component" value="Chromosome"/>
</dbReference>
<dbReference type="PANTHER" id="PTHR30518">
    <property type="entry name" value="ENDOLYTIC MUREIN TRANSGLYCOSYLASE"/>
    <property type="match status" value="1"/>
</dbReference>
<dbReference type="EMBL" id="CP025704">
    <property type="protein sequence ID" value="AUN97106.1"/>
    <property type="molecule type" value="Genomic_DNA"/>
</dbReference>
<keyword evidence="1" id="KW-0456">Lyase</keyword>
<dbReference type="GO" id="GO:0071555">
    <property type="term" value="P:cell wall organization"/>
    <property type="evidence" value="ECO:0007669"/>
    <property type="project" value="UniProtKB-KW"/>
</dbReference>
<keyword evidence="1" id="KW-0472">Membrane</keyword>
<dbReference type="InterPro" id="IPR003770">
    <property type="entry name" value="MLTG-like"/>
</dbReference>
<keyword evidence="4" id="KW-1185">Reference proteome</keyword>
<dbReference type="KEGG" id="bsto:C0V70_03075"/>
<keyword evidence="1" id="KW-0961">Cell wall biogenesis/degradation</keyword>
<organism evidence="3 4">
    <name type="scientific">Bacteriovorax stolpii</name>
    <name type="common">Bdellovibrio stolpii</name>
    <dbReference type="NCBI Taxonomy" id="960"/>
    <lineage>
        <taxon>Bacteria</taxon>
        <taxon>Pseudomonadati</taxon>
        <taxon>Bdellovibrionota</taxon>
        <taxon>Bacteriovoracia</taxon>
        <taxon>Bacteriovoracales</taxon>
        <taxon>Bacteriovoracaceae</taxon>
        <taxon>Bacteriovorax</taxon>
    </lineage>
</organism>